<dbReference type="FunFam" id="3.40.50.10140:FF:000007">
    <property type="entry name" value="Disease resistance protein (TIR-NBS-LRR class)"/>
    <property type="match status" value="1"/>
</dbReference>
<keyword evidence="2" id="KW-0433">Leucine-rich repeat</keyword>
<feature type="signal peptide" evidence="8">
    <location>
        <begin position="1"/>
        <end position="20"/>
    </location>
</feature>
<dbReference type="PROSITE" id="PS50104">
    <property type="entry name" value="TIR"/>
    <property type="match status" value="1"/>
</dbReference>
<feature type="domain" description="TIR" evidence="9">
    <location>
        <begin position="85"/>
        <end position="253"/>
    </location>
</feature>
<dbReference type="Gene3D" id="1.10.8.430">
    <property type="entry name" value="Helical domain of apoptotic protease-activating factors"/>
    <property type="match status" value="1"/>
</dbReference>
<dbReference type="InterPro" id="IPR044974">
    <property type="entry name" value="Disease_R_plants"/>
</dbReference>
<evidence type="ECO:0000259" key="9">
    <source>
        <dbReference type="PROSITE" id="PS50104"/>
    </source>
</evidence>
<gene>
    <name evidence="10" type="ORF">FNV43_RR01924</name>
</gene>
<keyword evidence="4" id="KW-0378">Hydrolase</keyword>
<dbReference type="InterPro" id="IPR035897">
    <property type="entry name" value="Toll_tir_struct_dom_sf"/>
</dbReference>
<dbReference type="InterPro" id="IPR042197">
    <property type="entry name" value="Apaf_helical"/>
</dbReference>
<dbReference type="Pfam" id="PF00931">
    <property type="entry name" value="NB-ARC"/>
    <property type="match status" value="1"/>
</dbReference>
<keyword evidence="3" id="KW-0677">Repeat</keyword>
<dbReference type="InterPro" id="IPR000157">
    <property type="entry name" value="TIR_dom"/>
</dbReference>
<name>A0A8K0MSR7_9ROSA</name>
<evidence type="ECO:0000256" key="7">
    <source>
        <dbReference type="SAM" id="MobiDB-lite"/>
    </source>
</evidence>
<dbReference type="InterPro" id="IPR032675">
    <property type="entry name" value="LRR_dom_sf"/>
</dbReference>
<evidence type="ECO:0000256" key="2">
    <source>
        <dbReference type="ARBA" id="ARBA00022614"/>
    </source>
</evidence>
<dbReference type="SMART" id="SM00255">
    <property type="entry name" value="TIR"/>
    <property type="match status" value="1"/>
</dbReference>
<dbReference type="OrthoDB" id="72369at2759"/>
<keyword evidence="11" id="KW-1185">Reference proteome</keyword>
<dbReference type="Pfam" id="PF23282">
    <property type="entry name" value="WHD_ROQ1"/>
    <property type="match status" value="1"/>
</dbReference>
<dbReference type="PANTHER" id="PTHR11017">
    <property type="entry name" value="LEUCINE-RICH REPEAT-CONTAINING PROTEIN"/>
    <property type="match status" value="1"/>
</dbReference>
<evidence type="ECO:0000256" key="1">
    <source>
        <dbReference type="ARBA" id="ARBA00011982"/>
    </source>
</evidence>
<dbReference type="GO" id="GO:0007165">
    <property type="term" value="P:signal transduction"/>
    <property type="evidence" value="ECO:0007669"/>
    <property type="project" value="InterPro"/>
</dbReference>
<evidence type="ECO:0000256" key="4">
    <source>
        <dbReference type="ARBA" id="ARBA00022801"/>
    </source>
</evidence>
<dbReference type="PRINTS" id="PR00364">
    <property type="entry name" value="DISEASERSIST"/>
</dbReference>
<dbReference type="Pfam" id="PF01582">
    <property type="entry name" value="TIR"/>
    <property type="match status" value="1"/>
</dbReference>
<dbReference type="GO" id="GO:0061809">
    <property type="term" value="F:NAD+ nucleosidase activity, cyclic ADP-ribose generating"/>
    <property type="evidence" value="ECO:0007669"/>
    <property type="project" value="UniProtKB-EC"/>
</dbReference>
<evidence type="ECO:0000256" key="3">
    <source>
        <dbReference type="ARBA" id="ARBA00022737"/>
    </source>
</evidence>
<feature type="compositionally biased region" description="Low complexity" evidence="7">
    <location>
        <begin position="44"/>
        <end position="81"/>
    </location>
</feature>
<keyword evidence="5" id="KW-0520">NAD</keyword>
<dbReference type="AlphaFoldDB" id="A0A8K0MSR7"/>
<dbReference type="PANTHER" id="PTHR11017:SF573">
    <property type="entry name" value="ADP-RIBOSYL CYCLASE_CYCLIC ADP-RIBOSE HYDROLASE"/>
    <property type="match status" value="1"/>
</dbReference>
<dbReference type="InterPro" id="IPR058192">
    <property type="entry name" value="WHD_ROQ1-like"/>
</dbReference>
<dbReference type="Gene3D" id="3.40.50.10140">
    <property type="entry name" value="Toll/interleukin-1 receptor homology (TIR) domain"/>
    <property type="match status" value="1"/>
</dbReference>
<dbReference type="Proteomes" id="UP000796880">
    <property type="component" value="Unassembled WGS sequence"/>
</dbReference>
<dbReference type="Pfam" id="PF20160">
    <property type="entry name" value="C-JID"/>
    <property type="match status" value="1"/>
</dbReference>
<keyword evidence="8" id="KW-0732">Signal</keyword>
<evidence type="ECO:0000256" key="5">
    <source>
        <dbReference type="ARBA" id="ARBA00023027"/>
    </source>
</evidence>
<reference evidence="10" key="1">
    <citation type="submission" date="2020-03" db="EMBL/GenBank/DDBJ databases">
        <title>A high-quality chromosome-level genome assembly of a woody plant with both climbing and erect habits, Rhamnella rubrinervis.</title>
        <authorList>
            <person name="Lu Z."/>
            <person name="Yang Y."/>
            <person name="Zhu X."/>
            <person name="Sun Y."/>
        </authorList>
    </citation>
    <scope>NUCLEOTIDE SEQUENCE</scope>
    <source>
        <strain evidence="10">BYM</strain>
        <tissue evidence="10">Leaf</tissue>
    </source>
</reference>
<comment type="caution">
    <text evidence="10">The sequence shown here is derived from an EMBL/GenBank/DDBJ whole genome shotgun (WGS) entry which is preliminary data.</text>
</comment>
<feature type="region of interest" description="Disordered" evidence="7">
    <location>
        <begin position="27"/>
        <end position="84"/>
    </location>
</feature>
<evidence type="ECO:0000313" key="11">
    <source>
        <dbReference type="Proteomes" id="UP000796880"/>
    </source>
</evidence>
<comment type="catalytic activity">
    <reaction evidence="6">
        <text>NAD(+) + H2O = ADP-D-ribose + nicotinamide + H(+)</text>
        <dbReference type="Rhea" id="RHEA:16301"/>
        <dbReference type="ChEBI" id="CHEBI:15377"/>
        <dbReference type="ChEBI" id="CHEBI:15378"/>
        <dbReference type="ChEBI" id="CHEBI:17154"/>
        <dbReference type="ChEBI" id="CHEBI:57540"/>
        <dbReference type="ChEBI" id="CHEBI:57967"/>
        <dbReference type="EC" id="3.2.2.6"/>
    </reaction>
    <physiologicalReaction direction="left-to-right" evidence="6">
        <dbReference type="Rhea" id="RHEA:16302"/>
    </physiologicalReaction>
</comment>
<dbReference type="SUPFAM" id="SSF52540">
    <property type="entry name" value="P-loop containing nucleoside triphosphate hydrolases"/>
    <property type="match status" value="1"/>
</dbReference>
<evidence type="ECO:0000256" key="8">
    <source>
        <dbReference type="SAM" id="SignalP"/>
    </source>
</evidence>
<evidence type="ECO:0000313" key="10">
    <source>
        <dbReference type="EMBL" id="KAF3457267.1"/>
    </source>
</evidence>
<feature type="compositionally biased region" description="Basic and acidic residues" evidence="7">
    <location>
        <begin position="27"/>
        <end position="39"/>
    </location>
</feature>
<dbReference type="InterPro" id="IPR045344">
    <property type="entry name" value="C-JID"/>
</dbReference>
<proteinExistence type="predicted"/>
<dbReference type="SUPFAM" id="SSF52058">
    <property type="entry name" value="L domain-like"/>
    <property type="match status" value="1"/>
</dbReference>
<dbReference type="InterPro" id="IPR002182">
    <property type="entry name" value="NB-ARC"/>
</dbReference>
<dbReference type="EMBL" id="VOIH02000001">
    <property type="protein sequence ID" value="KAF3457267.1"/>
    <property type="molecule type" value="Genomic_DNA"/>
</dbReference>
<dbReference type="InterPro" id="IPR027417">
    <property type="entry name" value="P-loop_NTPase"/>
</dbReference>
<organism evidence="10 11">
    <name type="scientific">Rhamnella rubrinervis</name>
    <dbReference type="NCBI Taxonomy" id="2594499"/>
    <lineage>
        <taxon>Eukaryota</taxon>
        <taxon>Viridiplantae</taxon>
        <taxon>Streptophyta</taxon>
        <taxon>Embryophyta</taxon>
        <taxon>Tracheophyta</taxon>
        <taxon>Spermatophyta</taxon>
        <taxon>Magnoliopsida</taxon>
        <taxon>eudicotyledons</taxon>
        <taxon>Gunneridae</taxon>
        <taxon>Pentapetalae</taxon>
        <taxon>rosids</taxon>
        <taxon>fabids</taxon>
        <taxon>Rosales</taxon>
        <taxon>Rhamnaceae</taxon>
        <taxon>rhamnoid group</taxon>
        <taxon>Rhamneae</taxon>
        <taxon>Rhamnella</taxon>
    </lineage>
</organism>
<accession>A0A8K0MSR7</accession>
<protein>
    <recommendedName>
        <fullName evidence="1">ADP-ribosyl cyclase/cyclic ADP-ribose hydrolase</fullName>
        <ecNumber evidence="1">3.2.2.6</ecNumber>
    </recommendedName>
</protein>
<dbReference type="Gene3D" id="3.40.50.300">
    <property type="entry name" value="P-loop containing nucleotide triphosphate hydrolases"/>
    <property type="match status" value="1"/>
</dbReference>
<dbReference type="SUPFAM" id="SSF52200">
    <property type="entry name" value="Toll/Interleukin receptor TIR domain"/>
    <property type="match status" value="1"/>
</dbReference>
<feature type="chain" id="PRO_5035427164" description="ADP-ribosyl cyclase/cyclic ADP-ribose hydrolase" evidence="8">
    <location>
        <begin position="21"/>
        <end position="1242"/>
    </location>
</feature>
<dbReference type="EC" id="3.2.2.6" evidence="1"/>
<dbReference type="GO" id="GO:0043531">
    <property type="term" value="F:ADP binding"/>
    <property type="evidence" value="ECO:0007669"/>
    <property type="project" value="InterPro"/>
</dbReference>
<dbReference type="FunFam" id="1.10.8.430:FF:000002">
    <property type="entry name" value="Disease resistance protein (TIR-NBS-LRR class)"/>
    <property type="match status" value="1"/>
</dbReference>
<sequence length="1242" mass="141606">MLQQLLEQLLVILVLLCVLSKYISDGTRRRDPRRTEKPPSLDASSSSSTHPQDTPSPDASSSSSTNPQDTPTLDASSSSSSRPQDNYEVFLSFRGETGKTFTSFLYKALDEKGIYTFLDVKRLERGEDISPGLDKAIEGSRCAVVVLSGNYASSRWCMDELVKILQCRNDSKIKQIVLPIFYHVNPDDILKQKGRIWEAFQSLKREFPNNEEKVKTWSDALIQVANIAGHHVHHGTIESQFIEDFIEVVSSKLFDRALLNISEDLVGMESRLEKLKRCVSSSGDIRFIGICGLGGLGKTTLAEVYLKYMSGQFQATSFLANIRETCKREHDGLVKLQKQLLRDVLKGEHTINNVSEGKGMIRRRLCGKKILVVLDDVDQLDQLEGLAEKKIWFGDGSQIIVTTRVESLLPCQYEEEEYIIQKVDELENNEALRLFSSKAFKRDCPPEDYTKLSAKVIKYASGLPLALVVLGSFLRGKTRDEWKSALDRLKEYPENEIMRVLRISFDGLRETEKNIFLDIACFFNGSHKDYVMNIMDRCGFFPVIGIRSLVDKSLLRMDDDSQLRMHDLLEEMGKDIVREKSRDDPIRRSRIWLRDDLIHALNNDKGTEEVEAIVCRHMELENNFTLRGFSNMKKLRLLIVGGMDFKIDRRPDNEYLPNELRLLEWYGFPFKSFPRSFQPHRLVELILNYGEIEQLWDNPMMKPLYNLKSIDLSSSKQIRKLENLNLFPNLETLILVWCDHLEEIDPSIKDLKKLTLLSLNYCERLKSLPTSMSGLESLEVLHLSNCSSLKNLPEGTGVNGDKLQAYGWENIWNTIGGNGLSSAGLSCLKKLDLSGCHLVHGELPYDFGCLVSLEYLNLSENFFFHLPACFNRLSKLRDLHLSYCYCLRSLGRQLPDSLECVMVNDCEQLHSILDPLRRCLRCSTIFCINCFALVEREGSERMSITSLGRYIQNPLKPSKRFDIVLPGNEIPSWFTHRVKGSSSISLPLHPNWCANKWMGFALSVCFIGTDKWHNKFGHIQFAFKSYQQDEKFIRCGVRLVYEKDIEELNCQAIELQDEDADWPSSKARKVIEEMTKMISKVNSYLAEDRPRCLDILALSHNHWPREVDDGGAHCSKPDPVSANEMFLEIHSDTGPSESSVIRARRLSIQGCMLAVVGAKRTVSDYTVCVGEKRNGLLRLFNLSHLLIQNICIYIYKWGEGNGNKICETFKGFQEGRLGAAGGGGVMEFMWRAVAVKMFIYTI</sequence>
<dbReference type="GO" id="GO:0006952">
    <property type="term" value="P:defense response"/>
    <property type="evidence" value="ECO:0007669"/>
    <property type="project" value="InterPro"/>
</dbReference>
<evidence type="ECO:0000256" key="6">
    <source>
        <dbReference type="ARBA" id="ARBA00047304"/>
    </source>
</evidence>
<dbReference type="Gene3D" id="3.80.10.10">
    <property type="entry name" value="Ribonuclease Inhibitor"/>
    <property type="match status" value="2"/>
</dbReference>